<comment type="caution">
    <text evidence="1">The sequence shown here is derived from an EMBL/GenBank/DDBJ whole genome shotgun (WGS) entry which is preliminary data.</text>
</comment>
<dbReference type="AlphaFoldDB" id="A0A556MYA3"/>
<evidence type="ECO:0000313" key="1">
    <source>
        <dbReference type="EMBL" id="TSJ44897.1"/>
    </source>
</evidence>
<accession>A0A556MYA3</accession>
<keyword evidence="2" id="KW-1185">Reference proteome</keyword>
<dbReference type="Proteomes" id="UP000316008">
    <property type="component" value="Unassembled WGS sequence"/>
</dbReference>
<proteinExistence type="predicted"/>
<evidence type="ECO:0000313" key="2">
    <source>
        <dbReference type="Proteomes" id="UP000316008"/>
    </source>
</evidence>
<name>A0A556MYA3_9FLAO</name>
<organism evidence="1 2">
    <name type="scientific">Fluviicola chungangensis</name>
    <dbReference type="NCBI Taxonomy" id="2597671"/>
    <lineage>
        <taxon>Bacteria</taxon>
        <taxon>Pseudomonadati</taxon>
        <taxon>Bacteroidota</taxon>
        <taxon>Flavobacteriia</taxon>
        <taxon>Flavobacteriales</taxon>
        <taxon>Crocinitomicaceae</taxon>
        <taxon>Fluviicola</taxon>
    </lineage>
</organism>
<dbReference type="EMBL" id="VLPL01000004">
    <property type="protein sequence ID" value="TSJ44897.1"/>
    <property type="molecule type" value="Genomic_DNA"/>
</dbReference>
<gene>
    <name evidence="1" type="ORF">FO442_09880</name>
</gene>
<protein>
    <submittedName>
        <fullName evidence="1">Uncharacterized protein</fullName>
    </submittedName>
</protein>
<sequence length="69" mass="7811">MPNHEYLRRIIGFLFSFAGPGQSLAIPDNLPVRTDETRLTQRNALNRAEGKPPFISRNNGVLKNFSINE</sequence>
<dbReference type="RefSeq" id="WP_144333010.1">
    <property type="nucleotide sequence ID" value="NZ_VLPL01000004.1"/>
</dbReference>
<reference evidence="1 2" key="1">
    <citation type="submission" date="2019-07" db="EMBL/GenBank/DDBJ databases">
        <authorList>
            <person name="Huq M.A."/>
        </authorList>
    </citation>
    <scope>NUCLEOTIDE SEQUENCE [LARGE SCALE GENOMIC DNA]</scope>
    <source>
        <strain evidence="1 2">MAH-3</strain>
    </source>
</reference>